<keyword evidence="10" id="KW-0872">Ion channel impairing toxin</keyword>
<organism evidence="14">
    <name type="scientific">Varanus indicus</name>
    <name type="common">Mangrove monitor lizard</name>
    <name type="synonym">Tupinambis indicus</name>
    <dbReference type="NCBI Taxonomy" id="62043"/>
    <lineage>
        <taxon>Eukaryota</taxon>
        <taxon>Metazoa</taxon>
        <taxon>Chordata</taxon>
        <taxon>Craniata</taxon>
        <taxon>Vertebrata</taxon>
        <taxon>Euteleostomi</taxon>
        <taxon>Lepidosauria</taxon>
        <taxon>Squamata</taxon>
        <taxon>Bifurcata</taxon>
        <taxon>Unidentata</taxon>
        <taxon>Episquamata</taxon>
        <taxon>Toxicofera</taxon>
        <taxon>Anguimorpha</taxon>
        <taxon>Paleoanguimorpha</taxon>
        <taxon>Varanoidea</taxon>
        <taxon>Varanidae</taxon>
        <taxon>Varanus</taxon>
    </lineage>
</organism>
<protein>
    <submittedName>
        <fullName evidence="14">CRiSP-Vind1</fullName>
    </submittedName>
    <submittedName>
        <fullName evidence="15">CRiSP-Vind2</fullName>
    </submittedName>
</protein>
<name>E2E4F2_VARIN</name>
<evidence type="ECO:0000313" key="15">
    <source>
        <dbReference type="EMBL" id="ADK39234.1"/>
    </source>
</evidence>
<dbReference type="CDD" id="cd05383">
    <property type="entry name" value="CAP_CRISP"/>
    <property type="match status" value="1"/>
</dbReference>
<dbReference type="GO" id="GO:0015459">
    <property type="term" value="F:potassium channel regulator activity"/>
    <property type="evidence" value="ECO:0007669"/>
    <property type="project" value="UniProtKB-KW"/>
</dbReference>
<comment type="subcellular location">
    <subcellularLocation>
        <location evidence="2">Secreted</location>
    </subcellularLocation>
</comment>
<accession>E2E4F2</accession>
<reference evidence="14" key="1">
    <citation type="journal article" date="2010" name="Mol. Cell. Proteomics">
        <title>Functional and structural diversification of the Anguimorpha lizard venom system.</title>
        <authorList>
            <person name="Fry B.G."/>
            <person name="Winter K."/>
            <person name="Norman J.A."/>
            <person name="Roelants K."/>
            <person name="Nabuurs R.J."/>
            <person name="van Osch M.J."/>
            <person name="Teeuwisse W.M."/>
            <person name="van der Weerd L."/>
            <person name="McNaughtan J.E."/>
            <person name="Kwok H.F."/>
            <person name="Scheib H."/>
            <person name="Greisman L."/>
            <person name="Kochva E."/>
            <person name="Miller L.J."/>
            <person name="Gao F."/>
            <person name="Karas J."/>
            <person name="Scanlon D."/>
            <person name="Lin F."/>
            <person name="Kuruppu S."/>
            <person name="Shaw C."/>
            <person name="Wong L."/>
            <person name="Hodgson W.C."/>
        </authorList>
    </citation>
    <scope>NUCLEOTIDE SEQUENCE</scope>
    <source>
        <strain evidence="14">VIND_CL2Ct1</strain>
        <strain evidence="15">VIND_CL3Ct1</strain>
        <tissue evidence="14">Mandibular venom gland</tissue>
    </source>
</reference>
<dbReference type="Pfam" id="PF00188">
    <property type="entry name" value="CAP"/>
    <property type="match status" value="1"/>
</dbReference>
<dbReference type="PROSITE" id="PS01009">
    <property type="entry name" value="CRISP_1"/>
    <property type="match status" value="1"/>
</dbReference>
<keyword evidence="11" id="KW-1015">Disulfide bond</keyword>
<evidence type="ECO:0000256" key="12">
    <source>
        <dbReference type="SAM" id="SignalP"/>
    </source>
</evidence>
<dbReference type="Gene3D" id="3.40.33.10">
    <property type="entry name" value="CAP"/>
    <property type="match status" value="1"/>
</dbReference>
<dbReference type="InterPro" id="IPR002413">
    <property type="entry name" value="V5_allergen-like"/>
</dbReference>
<feature type="domain" description="SCP" evidence="13">
    <location>
        <begin position="34"/>
        <end position="177"/>
    </location>
</feature>
<evidence type="ECO:0000256" key="4">
    <source>
        <dbReference type="ARBA" id="ARBA00022525"/>
    </source>
</evidence>
<evidence type="ECO:0000256" key="2">
    <source>
        <dbReference type="ARBA" id="ARBA00004613"/>
    </source>
</evidence>
<dbReference type="InterPro" id="IPR034117">
    <property type="entry name" value="SCP_CRISP"/>
</dbReference>
<keyword evidence="8" id="KW-0632">Potassium channel impairing toxin</keyword>
<evidence type="ECO:0000256" key="3">
    <source>
        <dbReference type="ARBA" id="ARBA00009923"/>
    </source>
</evidence>
<evidence type="ECO:0000256" key="10">
    <source>
        <dbReference type="ARBA" id="ARBA00022872"/>
    </source>
</evidence>
<dbReference type="GO" id="GO:0090729">
    <property type="term" value="F:toxin activity"/>
    <property type="evidence" value="ECO:0007669"/>
    <property type="project" value="UniProtKB-KW"/>
</dbReference>
<proteinExistence type="evidence at transcript level"/>
<dbReference type="PRINTS" id="PR00838">
    <property type="entry name" value="V5ALLERGEN"/>
</dbReference>
<dbReference type="InterPro" id="IPR035940">
    <property type="entry name" value="CAP_sf"/>
</dbReference>
<evidence type="ECO:0000256" key="8">
    <source>
        <dbReference type="ARBA" id="ARBA00022773"/>
    </source>
</evidence>
<dbReference type="PRINTS" id="PR00837">
    <property type="entry name" value="V5TPXLIKE"/>
</dbReference>
<sequence length="204" mass="23105">MILLKLYLTLAAILLQSHGTTSLELDDLMTTNPDIQNEIINKHNDLRRIVDPPAKNMVKMSWHNTIAESAQRAALRCNYELHTPASERTIDGVECGENYFASSNPRTWSSCIQSWFDERNNFKYGFGPTKSGAMVGHYTQVVWYNSYKVGCAINLCPDQRLKYFQVCQYCPGGNDEDREYEPYAIGEPCAACPNDCDNGLCKIQ</sequence>
<keyword evidence="4" id="KW-0964">Secreted</keyword>
<comment type="similarity">
    <text evidence="3">Belongs to the CRISP family.</text>
</comment>
<feature type="chain" id="PRO_5010961944" evidence="12">
    <location>
        <begin position="23"/>
        <end position="204"/>
    </location>
</feature>
<feature type="signal peptide" evidence="12">
    <location>
        <begin position="1"/>
        <end position="22"/>
    </location>
</feature>
<dbReference type="SUPFAM" id="SSF55797">
    <property type="entry name" value="PR-1-like"/>
    <property type="match status" value="1"/>
</dbReference>
<evidence type="ECO:0000256" key="5">
    <source>
        <dbReference type="ARBA" id="ARBA00022656"/>
    </source>
</evidence>
<keyword evidence="9" id="KW-0108">Calcium channel impairing toxin</keyword>
<keyword evidence="7 12" id="KW-0732">Signal</keyword>
<evidence type="ECO:0000313" key="14">
    <source>
        <dbReference type="EMBL" id="ADK39233.1"/>
    </source>
</evidence>
<dbReference type="FunFam" id="3.40.33.10:FF:000005">
    <property type="entry name" value="Cysteine-rich secretory protein 2"/>
    <property type="match status" value="1"/>
</dbReference>
<dbReference type="AlphaFoldDB" id="E2E4F2"/>
<dbReference type="InterPro" id="IPR014044">
    <property type="entry name" value="CAP_dom"/>
</dbReference>
<evidence type="ECO:0000259" key="13">
    <source>
        <dbReference type="SMART" id="SM00198"/>
    </source>
</evidence>
<dbReference type="InterPro" id="IPR001283">
    <property type="entry name" value="CRISP-related"/>
</dbReference>
<evidence type="ECO:0000256" key="1">
    <source>
        <dbReference type="ARBA" id="ARBA00003967"/>
    </source>
</evidence>
<keyword evidence="5" id="KW-0800">Toxin</keyword>
<evidence type="ECO:0000256" key="9">
    <source>
        <dbReference type="ARBA" id="ARBA00022831"/>
    </source>
</evidence>
<dbReference type="PANTHER" id="PTHR10334">
    <property type="entry name" value="CYSTEINE-RICH SECRETORY PROTEIN-RELATED"/>
    <property type="match status" value="1"/>
</dbReference>
<keyword evidence="6" id="KW-0528">Neurotoxin</keyword>
<dbReference type="SMART" id="SM00198">
    <property type="entry name" value="SCP"/>
    <property type="match status" value="1"/>
</dbReference>
<evidence type="ECO:0000256" key="6">
    <source>
        <dbReference type="ARBA" id="ARBA00022699"/>
    </source>
</evidence>
<dbReference type="InterPro" id="IPR018244">
    <property type="entry name" value="Allrgn_V5/Tpx1_CS"/>
</dbReference>
<dbReference type="GO" id="GO:0005246">
    <property type="term" value="F:calcium channel regulator activity"/>
    <property type="evidence" value="ECO:0007669"/>
    <property type="project" value="UniProtKB-KW"/>
</dbReference>
<evidence type="ECO:0000256" key="7">
    <source>
        <dbReference type="ARBA" id="ARBA00022729"/>
    </source>
</evidence>
<evidence type="ECO:0000256" key="11">
    <source>
        <dbReference type="ARBA" id="ARBA00023157"/>
    </source>
</evidence>
<dbReference type="EMBL" id="GU441469">
    <property type="protein sequence ID" value="ADK39233.1"/>
    <property type="molecule type" value="mRNA"/>
</dbReference>
<comment type="function">
    <text evidence="1">Blocks ryanodine receptors, and potassium channels.</text>
</comment>
<dbReference type="EMBL" id="GU441470">
    <property type="protein sequence ID" value="ADK39234.1"/>
    <property type="molecule type" value="mRNA"/>
</dbReference>
<dbReference type="GO" id="GO:0005576">
    <property type="term" value="C:extracellular region"/>
    <property type="evidence" value="ECO:0007669"/>
    <property type="project" value="UniProtKB-SubCell"/>
</dbReference>